<dbReference type="PANTHER" id="PTHR11476:SF7">
    <property type="entry name" value="HISTIDINE--TRNA LIGASE"/>
    <property type="match status" value="1"/>
</dbReference>
<dbReference type="GO" id="GO:0004674">
    <property type="term" value="F:protein serine/threonine kinase activity"/>
    <property type="evidence" value="ECO:0007669"/>
    <property type="project" value="UniProtKB-KW"/>
</dbReference>
<dbReference type="SUPFAM" id="SSF52954">
    <property type="entry name" value="Class II aaRS ABD-related"/>
    <property type="match status" value="1"/>
</dbReference>
<dbReference type="STRING" id="48709.A0A1D2MV84"/>
<accession>A0A1D2MV84</accession>
<keyword evidence="2" id="KW-0723">Serine/threonine-protein kinase</keyword>
<feature type="region of interest" description="Disordered" evidence="9">
    <location>
        <begin position="529"/>
        <end position="554"/>
    </location>
</feature>
<evidence type="ECO:0000256" key="2">
    <source>
        <dbReference type="ARBA" id="ARBA00022527"/>
    </source>
</evidence>
<dbReference type="EMBL" id="LJIJ01000479">
    <property type="protein sequence ID" value="ODM97010.1"/>
    <property type="molecule type" value="Genomic_DNA"/>
</dbReference>
<feature type="compositionally biased region" description="Low complexity" evidence="9">
    <location>
        <begin position="540"/>
        <end position="554"/>
    </location>
</feature>
<dbReference type="GO" id="GO:0005829">
    <property type="term" value="C:cytosol"/>
    <property type="evidence" value="ECO:0007669"/>
    <property type="project" value="TreeGrafter"/>
</dbReference>
<dbReference type="InterPro" id="IPR036621">
    <property type="entry name" value="Anticodon-bd_dom_sf"/>
</dbReference>
<evidence type="ECO:0000256" key="6">
    <source>
        <dbReference type="ARBA" id="ARBA00022840"/>
    </source>
</evidence>
<evidence type="ECO:0000256" key="8">
    <source>
        <dbReference type="ARBA" id="ARBA00048679"/>
    </source>
</evidence>
<dbReference type="Gene3D" id="3.40.50.800">
    <property type="entry name" value="Anticodon-binding domain"/>
    <property type="match status" value="1"/>
</dbReference>
<dbReference type="OrthoDB" id="6778822at2759"/>
<dbReference type="GO" id="GO:0032543">
    <property type="term" value="P:mitochondrial translation"/>
    <property type="evidence" value="ECO:0007669"/>
    <property type="project" value="TreeGrafter"/>
</dbReference>
<proteinExistence type="predicted"/>
<keyword evidence="4" id="KW-0547">Nucleotide-binding</keyword>
<evidence type="ECO:0000256" key="7">
    <source>
        <dbReference type="ARBA" id="ARBA00047899"/>
    </source>
</evidence>
<dbReference type="GO" id="GO:0003723">
    <property type="term" value="F:RNA binding"/>
    <property type="evidence" value="ECO:0007669"/>
    <property type="project" value="TreeGrafter"/>
</dbReference>
<dbReference type="GO" id="GO:0003743">
    <property type="term" value="F:translation initiation factor activity"/>
    <property type="evidence" value="ECO:0007669"/>
    <property type="project" value="UniProtKB-KW"/>
</dbReference>
<dbReference type="SUPFAM" id="SSF55681">
    <property type="entry name" value="Class II aaRS and biotin synthetases"/>
    <property type="match status" value="1"/>
</dbReference>
<evidence type="ECO:0000313" key="12">
    <source>
        <dbReference type="EMBL" id="ODM97010.1"/>
    </source>
</evidence>
<comment type="catalytic activity">
    <reaction evidence="8">
        <text>L-seryl-[protein] + ATP = O-phospho-L-seryl-[protein] + ADP + H(+)</text>
        <dbReference type="Rhea" id="RHEA:17989"/>
        <dbReference type="Rhea" id="RHEA-COMP:9863"/>
        <dbReference type="Rhea" id="RHEA-COMP:11604"/>
        <dbReference type="ChEBI" id="CHEBI:15378"/>
        <dbReference type="ChEBI" id="CHEBI:29999"/>
        <dbReference type="ChEBI" id="CHEBI:30616"/>
        <dbReference type="ChEBI" id="CHEBI:83421"/>
        <dbReference type="ChEBI" id="CHEBI:456216"/>
        <dbReference type="EC" id="2.7.11.1"/>
    </reaction>
</comment>
<feature type="compositionally biased region" description="Polar residues" evidence="9">
    <location>
        <begin position="529"/>
        <end position="539"/>
    </location>
</feature>
<dbReference type="Pfam" id="PF12745">
    <property type="entry name" value="HGTP_anticodon2"/>
    <property type="match status" value="1"/>
</dbReference>
<sequence>MFYHPLPTSMERVRVITGLRLPAVSFPRDFDELLMPQVSHITRWLLSHDPSRRPTSLELLQSDYLPPPPRRSRTAIPVVGMKCFHFFHKLKLTVQKVFERHGGLELGTPILMPKTQLYDEDNESCVNLMCHSGNIVALPHDLRIPFARYIGRYGITHLKRYAIEKVFRERKVYGLHPRELVECAFDIVDCTPGSLIADAEILSIALESHSRTTLVQKQDLHIAFGAHEAARWSTAASWRGCKVESASSRSQIQTYLCSRGLPEHFISMLFALMEVEGSLPKVSNLLKSITKRKGESASLIKAGLHELEILMNHVDNLGFKCGVAIVPTMVFGSHIYSGLLFQVVCNLRKRKNKMTVDVIAAGGRYDGLIESFRGALALESELTAATASKEHYSQSQCAVGISISFDKLVAGYDGEDCSEWQRRGTVDAVICSVGHHPLAKEKLELMKELWTHGIKCTVLECSQTLEAAEEQCKEMGAQFMLILKENEFYSNLRVRIWERVMFQERKMSRQEAVELISRRVNGCVTNEAYSSSTNVGTNRSESLSTKVSSSTGTESNVSSVVASNSTMALLNISFVVQEREKLANWKKRYENQARSSRENKNNNTFSAKLMHAYYMSFQTDMRKNVTDCSNSSVVNTLAACLVSSDKDEFHKGKILFVAFARHTRLRKYLQNICDEIYELWFEKSASVIILYGLIDNSYRVLF</sequence>
<keyword evidence="6" id="KW-0067">ATP-binding</keyword>
<evidence type="ECO:0000313" key="13">
    <source>
        <dbReference type="Proteomes" id="UP000094527"/>
    </source>
</evidence>
<keyword evidence="13" id="KW-1185">Reference proteome</keyword>
<organism evidence="12 13">
    <name type="scientific">Orchesella cincta</name>
    <name type="common">Springtail</name>
    <name type="synonym">Podura cincta</name>
    <dbReference type="NCBI Taxonomy" id="48709"/>
    <lineage>
        <taxon>Eukaryota</taxon>
        <taxon>Metazoa</taxon>
        <taxon>Ecdysozoa</taxon>
        <taxon>Arthropoda</taxon>
        <taxon>Hexapoda</taxon>
        <taxon>Collembola</taxon>
        <taxon>Entomobryomorpha</taxon>
        <taxon>Entomobryoidea</taxon>
        <taxon>Orchesellidae</taxon>
        <taxon>Orchesellinae</taxon>
        <taxon>Orchesella</taxon>
    </lineage>
</organism>
<feature type="domain" description="Class II Histidinyl-tRNA synthetase (HisRS)-like catalytic core" evidence="11">
    <location>
        <begin position="120"/>
        <end position="374"/>
    </location>
</feature>
<name>A0A1D2MV84_ORCCI</name>
<evidence type="ECO:0000256" key="5">
    <source>
        <dbReference type="ARBA" id="ARBA00022777"/>
    </source>
</evidence>
<dbReference type="PANTHER" id="PTHR11476">
    <property type="entry name" value="HISTIDYL-TRNA SYNTHETASE"/>
    <property type="match status" value="1"/>
</dbReference>
<comment type="caution">
    <text evidence="12">The sequence shown here is derived from an EMBL/GenBank/DDBJ whole genome shotgun (WGS) entry which is preliminary data.</text>
</comment>
<evidence type="ECO:0000256" key="1">
    <source>
        <dbReference type="ARBA" id="ARBA00012513"/>
    </source>
</evidence>
<dbReference type="GO" id="GO:0005524">
    <property type="term" value="F:ATP binding"/>
    <property type="evidence" value="ECO:0007669"/>
    <property type="project" value="UniProtKB-KW"/>
</dbReference>
<keyword evidence="12" id="KW-0396">Initiation factor</keyword>
<keyword evidence="12" id="KW-0648">Protein biosynthesis</keyword>
<evidence type="ECO:0000256" key="4">
    <source>
        <dbReference type="ARBA" id="ARBA00022741"/>
    </source>
</evidence>
<dbReference type="Pfam" id="PF13393">
    <property type="entry name" value="tRNA-synt_His"/>
    <property type="match status" value="1"/>
</dbReference>
<dbReference type="EC" id="2.7.11.1" evidence="1"/>
<dbReference type="AlphaFoldDB" id="A0A1D2MV84"/>
<keyword evidence="3" id="KW-0808">Transferase</keyword>
<dbReference type="Proteomes" id="UP000094527">
    <property type="component" value="Unassembled WGS sequence"/>
</dbReference>
<dbReference type="GO" id="GO:0005739">
    <property type="term" value="C:mitochondrion"/>
    <property type="evidence" value="ECO:0007669"/>
    <property type="project" value="TreeGrafter"/>
</dbReference>
<dbReference type="GO" id="GO:0006427">
    <property type="term" value="P:histidyl-tRNA aminoacylation"/>
    <property type="evidence" value="ECO:0007669"/>
    <property type="project" value="TreeGrafter"/>
</dbReference>
<dbReference type="InterPro" id="IPR024435">
    <property type="entry name" value="HisRS-related_dom"/>
</dbReference>
<dbReference type="InterPro" id="IPR041715">
    <property type="entry name" value="HisRS-like_core"/>
</dbReference>
<dbReference type="Gene3D" id="3.30.930.10">
    <property type="entry name" value="Bira Bifunctional Protein, Domain 2"/>
    <property type="match status" value="1"/>
</dbReference>
<dbReference type="GO" id="GO:0004821">
    <property type="term" value="F:histidine-tRNA ligase activity"/>
    <property type="evidence" value="ECO:0007669"/>
    <property type="project" value="TreeGrafter"/>
</dbReference>
<evidence type="ECO:0000259" key="11">
    <source>
        <dbReference type="Pfam" id="PF13393"/>
    </source>
</evidence>
<dbReference type="Gene3D" id="1.10.510.10">
    <property type="entry name" value="Transferase(Phosphotransferase) domain 1"/>
    <property type="match status" value="1"/>
</dbReference>
<comment type="catalytic activity">
    <reaction evidence="7">
        <text>L-threonyl-[protein] + ATP = O-phospho-L-threonyl-[protein] + ADP + H(+)</text>
        <dbReference type="Rhea" id="RHEA:46608"/>
        <dbReference type="Rhea" id="RHEA-COMP:11060"/>
        <dbReference type="Rhea" id="RHEA-COMP:11605"/>
        <dbReference type="ChEBI" id="CHEBI:15378"/>
        <dbReference type="ChEBI" id="CHEBI:30013"/>
        <dbReference type="ChEBI" id="CHEBI:30616"/>
        <dbReference type="ChEBI" id="CHEBI:61977"/>
        <dbReference type="ChEBI" id="CHEBI:456216"/>
        <dbReference type="EC" id="2.7.11.1"/>
    </reaction>
</comment>
<dbReference type="InterPro" id="IPR045864">
    <property type="entry name" value="aa-tRNA-synth_II/BPL/LPL"/>
</dbReference>
<evidence type="ECO:0000256" key="9">
    <source>
        <dbReference type="SAM" id="MobiDB-lite"/>
    </source>
</evidence>
<protein>
    <recommendedName>
        <fullName evidence="1">non-specific serine/threonine protein kinase</fullName>
        <ecNumber evidence="1">2.7.11.1</ecNumber>
    </recommendedName>
</protein>
<evidence type="ECO:0000256" key="3">
    <source>
        <dbReference type="ARBA" id="ARBA00022679"/>
    </source>
</evidence>
<feature type="domain" description="Histidyl tRNA synthetase-related" evidence="10">
    <location>
        <begin position="426"/>
        <end position="597"/>
    </location>
</feature>
<reference evidence="12 13" key="1">
    <citation type="journal article" date="2016" name="Genome Biol. Evol.">
        <title>Gene Family Evolution Reflects Adaptation to Soil Environmental Stressors in the Genome of the Collembolan Orchesella cincta.</title>
        <authorList>
            <person name="Faddeeva-Vakhrusheva A."/>
            <person name="Derks M.F."/>
            <person name="Anvar S.Y."/>
            <person name="Agamennone V."/>
            <person name="Suring W."/>
            <person name="Smit S."/>
            <person name="van Straalen N.M."/>
            <person name="Roelofs D."/>
        </authorList>
    </citation>
    <scope>NUCLEOTIDE SEQUENCE [LARGE SCALE GENOMIC DNA]</scope>
    <source>
        <tissue evidence="12">Mixed pool</tissue>
    </source>
</reference>
<gene>
    <name evidence="12" type="ORF">Ocin01_09670</name>
</gene>
<evidence type="ECO:0000259" key="10">
    <source>
        <dbReference type="Pfam" id="PF12745"/>
    </source>
</evidence>
<keyword evidence="5 12" id="KW-0418">Kinase</keyword>